<gene>
    <name evidence="1" type="ORF">UFOPK3423_00942</name>
</gene>
<dbReference type="EMBL" id="CAFBLQ010000094">
    <property type="protein sequence ID" value="CAB4874834.1"/>
    <property type="molecule type" value="Genomic_DNA"/>
</dbReference>
<evidence type="ECO:0000313" key="1">
    <source>
        <dbReference type="EMBL" id="CAB4874834.1"/>
    </source>
</evidence>
<organism evidence="1">
    <name type="scientific">freshwater metagenome</name>
    <dbReference type="NCBI Taxonomy" id="449393"/>
    <lineage>
        <taxon>unclassified sequences</taxon>
        <taxon>metagenomes</taxon>
        <taxon>ecological metagenomes</taxon>
    </lineage>
</organism>
<sequence length="40" mass="4288">MFAIAVAAAIFIVSVIRVARASSAPRKMPGKARTLLIWFG</sequence>
<name>A0A6J7E1W8_9ZZZZ</name>
<accession>A0A6J7E1W8</accession>
<reference evidence="1" key="1">
    <citation type="submission" date="2020-05" db="EMBL/GenBank/DDBJ databases">
        <authorList>
            <person name="Chiriac C."/>
            <person name="Salcher M."/>
            <person name="Ghai R."/>
            <person name="Kavagutti S V."/>
        </authorList>
    </citation>
    <scope>NUCLEOTIDE SEQUENCE</scope>
</reference>
<protein>
    <submittedName>
        <fullName evidence="1">Unannotated protein</fullName>
    </submittedName>
</protein>
<dbReference type="AlphaFoldDB" id="A0A6J7E1W8"/>
<proteinExistence type="predicted"/>